<dbReference type="SUPFAM" id="SSF53822">
    <property type="entry name" value="Periplasmic binding protein-like I"/>
    <property type="match status" value="1"/>
</dbReference>
<name>A0A366HS94_9BACT</name>
<keyword evidence="7" id="KW-1185">Reference proteome</keyword>
<feature type="signal peptide" evidence="4">
    <location>
        <begin position="1"/>
        <end position="18"/>
    </location>
</feature>
<dbReference type="Gene3D" id="3.40.50.2300">
    <property type="match status" value="2"/>
</dbReference>
<dbReference type="PANTHER" id="PTHR46847:SF2">
    <property type="entry name" value="ABC TRANSPORTER SUGAR-BINDING PROTEIN"/>
    <property type="match status" value="1"/>
</dbReference>
<dbReference type="PANTHER" id="PTHR46847">
    <property type="entry name" value="D-ALLOSE-BINDING PERIPLASMIC PROTEIN-RELATED"/>
    <property type="match status" value="1"/>
</dbReference>
<organism evidence="6 7">
    <name type="scientific">Roseimicrobium gellanilyticum</name>
    <dbReference type="NCBI Taxonomy" id="748857"/>
    <lineage>
        <taxon>Bacteria</taxon>
        <taxon>Pseudomonadati</taxon>
        <taxon>Verrucomicrobiota</taxon>
        <taxon>Verrucomicrobiia</taxon>
        <taxon>Verrucomicrobiales</taxon>
        <taxon>Verrucomicrobiaceae</taxon>
        <taxon>Roseimicrobium</taxon>
    </lineage>
</organism>
<evidence type="ECO:0000256" key="3">
    <source>
        <dbReference type="ARBA" id="ARBA00022729"/>
    </source>
</evidence>
<evidence type="ECO:0000256" key="2">
    <source>
        <dbReference type="ARBA" id="ARBA00007639"/>
    </source>
</evidence>
<dbReference type="OrthoDB" id="6196975at2"/>
<dbReference type="Pfam" id="PF13407">
    <property type="entry name" value="Peripla_BP_4"/>
    <property type="match status" value="1"/>
</dbReference>
<sequence>MKRRHLLILPLAALSLLAACSPSGDKPGAPSGDSGSGGGKGRLFAASFMTMNNPFFVDLNEGLKKVVESKGDRLVTLDSQFNSLKQKNDLSDVLQQNPAAIFLNPVNWEGIRGSLIEAKRKGVPIIVVDTDVSDAELVLCQVISDNIGAGRLACEELAKVKPNAKVVILHLSTAKSCIDRVAGFKEVMAKHPGMTLLDTQEGKGSIEGGRPVMRDLLGRYPDLDAVFPINDPCALGAFSAIEAAGKTAQVTIVTVDGSREAAAAIKEGKIHSTSAQFPKEIGRVAAEKAYEHLAGNAIEKDIRIPVKSVTKENAGEFLK</sequence>
<comment type="caution">
    <text evidence="6">The sequence shown here is derived from an EMBL/GenBank/DDBJ whole genome shotgun (WGS) entry which is preliminary data.</text>
</comment>
<keyword evidence="3 4" id="KW-0732">Signal</keyword>
<reference evidence="6 7" key="1">
    <citation type="submission" date="2018-06" db="EMBL/GenBank/DDBJ databases">
        <title>Genomic Encyclopedia of Type Strains, Phase IV (KMG-IV): sequencing the most valuable type-strain genomes for metagenomic binning, comparative biology and taxonomic classification.</title>
        <authorList>
            <person name="Goeker M."/>
        </authorList>
    </citation>
    <scope>NUCLEOTIDE SEQUENCE [LARGE SCALE GENOMIC DNA]</scope>
    <source>
        <strain evidence="6 7">DSM 25532</strain>
    </source>
</reference>
<protein>
    <submittedName>
        <fullName evidence="6">Monosaccharide ABC transporter substrate-binding protein (CUT2 family)</fullName>
    </submittedName>
</protein>
<feature type="chain" id="PRO_5017074276" evidence="4">
    <location>
        <begin position="19"/>
        <end position="319"/>
    </location>
</feature>
<dbReference type="CDD" id="cd19971">
    <property type="entry name" value="PBP1_ABC_sugar_binding-like"/>
    <property type="match status" value="1"/>
</dbReference>
<dbReference type="InterPro" id="IPR028082">
    <property type="entry name" value="Peripla_BP_I"/>
</dbReference>
<dbReference type="AlphaFoldDB" id="A0A366HS94"/>
<dbReference type="GO" id="GO:0030246">
    <property type="term" value="F:carbohydrate binding"/>
    <property type="evidence" value="ECO:0007669"/>
    <property type="project" value="UniProtKB-ARBA"/>
</dbReference>
<dbReference type="EMBL" id="QNRR01000002">
    <property type="protein sequence ID" value="RBP45968.1"/>
    <property type="molecule type" value="Genomic_DNA"/>
</dbReference>
<evidence type="ECO:0000313" key="6">
    <source>
        <dbReference type="EMBL" id="RBP45968.1"/>
    </source>
</evidence>
<comment type="similarity">
    <text evidence="2">Belongs to the bacterial solute-binding protein 2 family.</text>
</comment>
<dbReference type="RefSeq" id="WP_113957526.1">
    <property type="nucleotide sequence ID" value="NZ_QNRR01000002.1"/>
</dbReference>
<dbReference type="Proteomes" id="UP000253426">
    <property type="component" value="Unassembled WGS sequence"/>
</dbReference>
<evidence type="ECO:0000256" key="4">
    <source>
        <dbReference type="SAM" id="SignalP"/>
    </source>
</evidence>
<evidence type="ECO:0000259" key="5">
    <source>
        <dbReference type="Pfam" id="PF13407"/>
    </source>
</evidence>
<dbReference type="InterPro" id="IPR025997">
    <property type="entry name" value="SBP_2_dom"/>
</dbReference>
<dbReference type="PROSITE" id="PS51257">
    <property type="entry name" value="PROKAR_LIPOPROTEIN"/>
    <property type="match status" value="1"/>
</dbReference>
<feature type="domain" description="Periplasmic binding protein" evidence="5">
    <location>
        <begin position="47"/>
        <end position="296"/>
    </location>
</feature>
<gene>
    <name evidence="6" type="ORF">DES53_102353</name>
</gene>
<evidence type="ECO:0000313" key="7">
    <source>
        <dbReference type="Proteomes" id="UP000253426"/>
    </source>
</evidence>
<accession>A0A366HS94</accession>
<proteinExistence type="inferred from homology"/>
<evidence type="ECO:0000256" key="1">
    <source>
        <dbReference type="ARBA" id="ARBA00004196"/>
    </source>
</evidence>
<dbReference type="GO" id="GO:0030313">
    <property type="term" value="C:cell envelope"/>
    <property type="evidence" value="ECO:0007669"/>
    <property type="project" value="UniProtKB-SubCell"/>
</dbReference>
<comment type="subcellular location">
    <subcellularLocation>
        <location evidence="1">Cell envelope</location>
    </subcellularLocation>
</comment>